<proteinExistence type="predicted"/>
<keyword evidence="2" id="KW-1185">Reference proteome</keyword>
<reference evidence="1 2" key="1">
    <citation type="journal article" date="2019" name="Int. J. Syst. Evol. Microbiol.">
        <title>The Global Catalogue of Microorganisms (GCM) 10K type strain sequencing project: providing services to taxonomists for standard genome sequencing and annotation.</title>
        <authorList>
            <consortium name="The Broad Institute Genomics Platform"/>
            <consortium name="The Broad Institute Genome Sequencing Center for Infectious Disease"/>
            <person name="Wu L."/>
            <person name="Ma J."/>
        </authorList>
    </citation>
    <scope>NUCLEOTIDE SEQUENCE [LARGE SCALE GENOMIC DNA]</scope>
    <source>
        <strain evidence="1 2">CGMCC 1.12563</strain>
    </source>
</reference>
<accession>A0ABD6AS92</accession>
<sequence length="59" mass="6604">MSEIPVTIETRGQFHDRLSDLVDAAEAGDIDIRGGYVIETTRDHNHYDVEVIAVDPDHV</sequence>
<name>A0ABD6AS92_9EURY</name>
<evidence type="ECO:0000313" key="1">
    <source>
        <dbReference type="EMBL" id="MFD1512507.1"/>
    </source>
</evidence>
<dbReference type="AlphaFoldDB" id="A0ABD6AS92"/>
<evidence type="ECO:0000313" key="2">
    <source>
        <dbReference type="Proteomes" id="UP001597187"/>
    </source>
</evidence>
<protein>
    <submittedName>
        <fullName evidence="1">Uncharacterized protein</fullName>
    </submittedName>
</protein>
<dbReference type="RefSeq" id="WP_250872485.1">
    <property type="nucleotide sequence ID" value="NZ_JALXFV010000002.1"/>
</dbReference>
<gene>
    <name evidence="1" type="ORF">ACFSBT_04335</name>
</gene>
<dbReference type="Proteomes" id="UP001597187">
    <property type="component" value="Unassembled WGS sequence"/>
</dbReference>
<dbReference type="EMBL" id="JBHUDC010000002">
    <property type="protein sequence ID" value="MFD1512507.1"/>
    <property type="molecule type" value="Genomic_DNA"/>
</dbReference>
<organism evidence="1 2">
    <name type="scientific">Halomarina rubra</name>
    <dbReference type="NCBI Taxonomy" id="2071873"/>
    <lineage>
        <taxon>Archaea</taxon>
        <taxon>Methanobacteriati</taxon>
        <taxon>Methanobacteriota</taxon>
        <taxon>Stenosarchaea group</taxon>
        <taxon>Halobacteria</taxon>
        <taxon>Halobacteriales</taxon>
        <taxon>Natronomonadaceae</taxon>
        <taxon>Halomarina</taxon>
    </lineage>
</organism>
<comment type="caution">
    <text evidence="1">The sequence shown here is derived from an EMBL/GenBank/DDBJ whole genome shotgun (WGS) entry which is preliminary data.</text>
</comment>